<sequence length="744" mass="83531">MEEKKRMMDHFMALQTEDYGPFIEQLQLFKLDLGLPEHTSPQEVFDAICELPGFITQGTLPKLSRWFSWNQSCEEQVPEFRVLRMVLKHWLGPAADKLDPNDAVYNRELKIGVKATQKSAGTKENLRSEFSRLKQNLGGGLKLAYYLVSDRLLHTVRLIAAATRPTWTWYADTVKSVKSAEDTVKQTTELQKSWASDNHLVQTAAVLTARSPEVVSLFEDPELSRFKDSGDKLFKLVSNLLKRRAWSFAKQYTAPPDCYSAILGGSVAEAQEAVAMLHQDFEWLLRLEEEAALMAQRKVKVEVYFCLDADDDTAAAEFHFFEQPESWEVVMNYELLFHDSQVILDCPLHESESLLKFFLREPSRIKQLSRTDLETISEKFFMPPCHGDRDQLRQLPQKDLLASVIDFASNGDADYIEQVHESLKQNKSSAAAKAQDDENELFGGALDELVLLDLPAEERRDFDEVAKAIEKKAARVKEPEPTIGGDERVHGHDDAAASGDASDHRRPEDKSADDFEVPPDDTAMDCCAGLQTLPPSPVPVPKLREWKWRSPAKRQATLAASSSSCSRPTEPIEEVHTDTAIVAIESETDSVPAEAVENPMVPASELANPVPLQPAVPDLEPPAEVAAAAAGVDLVVPKAKAAPKAAAERPWPCHQRNSINQWTDVPCRRCNVAIAGQIKFDKGPGQRDKPTWFMRVRDDDNSLNQSSGPYFSRRLAHIVGDTDTFAMEWIEQYKKYCGSKRTRR</sequence>
<name>A0A9P1FQS2_9DINO</name>
<comment type="caution">
    <text evidence="2">The sequence shown here is derived from an EMBL/GenBank/DDBJ whole genome shotgun (WGS) entry which is preliminary data.</text>
</comment>
<dbReference type="EMBL" id="CAMXCT010000913">
    <property type="protein sequence ID" value="CAI3984726.1"/>
    <property type="molecule type" value="Genomic_DNA"/>
</dbReference>
<feature type="region of interest" description="Disordered" evidence="1">
    <location>
        <begin position="473"/>
        <end position="521"/>
    </location>
</feature>
<dbReference type="Proteomes" id="UP001152797">
    <property type="component" value="Unassembled WGS sequence"/>
</dbReference>
<evidence type="ECO:0000313" key="3">
    <source>
        <dbReference type="EMBL" id="CAL4772038.1"/>
    </source>
</evidence>
<evidence type="ECO:0000313" key="4">
    <source>
        <dbReference type="Proteomes" id="UP001152797"/>
    </source>
</evidence>
<organism evidence="2">
    <name type="scientific">Cladocopium goreaui</name>
    <dbReference type="NCBI Taxonomy" id="2562237"/>
    <lineage>
        <taxon>Eukaryota</taxon>
        <taxon>Sar</taxon>
        <taxon>Alveolata</taxon>
        <taxon>Dinophyceae</taxon>
        <taxon>Suessiales</taxon>
        <taxon>Symbiodiniaceae</taxon>
        <taxon>Cladocopium</taxon>
    </lineage>
</organism>
<gene>
    <name evidence="2" type="ORF">C1SCF055_LOCUS12245</name>
</gene>
<evidence type="ECO:0000313" key="2">
    <source>
        <dbReference type="EMBL" id="CAI3984726.1"/>
    </source>
</evidence>
<evidence type="ECO:0000256" key="1">
    <source>
        <dbReference type="SAM" id="MobiDB-lite"/>
    </source>
</evidence>
<dbReference type="EMBL" id="CAMXCT020000913">
    <property type="protein sequence ID" value="CAL1138101.1"/>
    <property type="molecule type" value="Genomic_DNA"/>
</dbReference>
<reference evidence="3 4" key="2">
    <citation type="submission" date="2024-05" db="EMBL/GenBank/DDBJ databases">
        <authorList>
            <person name="Chen Y."/>
            <person name="Shah S."/>
            <person name="Dougan E. K."/>
            <person name="Thang M."/>
            <person name="Chan C."/>
        </authorList>
    </citation>
    <scope>NUCLEOTIDE SEQUENCE [LARGE SCALE GENOMIC DNA]</scope>
</reference>
<feature type="compositionally biased region" description="Basic and acidic residues" evidence="1">
    <location>
        <begin position="473"/>
        <end position="513"/>
    </location>
</feature>
<protein>
    <submittedName>
        <fullName evidence="2">Uncharacterized protein</fullName>
    </submittedName>
</protein>
<keyword evidence="4" id="KW-1185">Reference proteome</keyword>
<proteinExistence type="predicted"/>
<dbReference type="AlphaFoldDB" id="A0A9P1FQS2"/>
<dbReference type="EMBL" id="CAMXCT030000913">
    <property type="protein sequence ID" value="CAL4772038.1"/>
    <property type="molecule type" value="Genomic_DNA"/>
</dbReference>
<accession>A0A9P1FQS2</accession>
<reference evidence="2" key="1">
    <citation type="submission" date="2022-10" db="EMBL/GenBank/DDBJ databases">
        <authorList>
            <person name="Chen Y."/>
            <person name="Dougan E. K."/>
            <person name="Chan C."/>
            <person name="Rhodes N."/>
            <person name="Thang M."/>
        </authorList>
    </citation>
    <scope>NUCLEOTIDE SEQUENCE</scope>
</reference>